<dbReference type="InterPro" id="IPR002347">
    <property type="entry name" value="SDR_fam"/>
</dbReference>
<dbReference type="PRINTS" id="PR00081">
    <property type="entry name" value="GDHRDH"/>
</dbReference>
<dbReference type="Pfam" id="PF13561">
    <property type="entry name" value="adh_short_C2"/>
    <property type="match status" value="1"/>
</dbReference>
<keyword evidence="3" id="KW-0648">Protein biosynthesis</keyword>
<dbReference type="InterPro" id="IPR057326">
    <property type="entry name" value="KR_dom"/>
</dbReference>
<protein>
    <submittedName>
        <fullName evidence="3">Elongation factor P 5-aminopentanone reductase</fullName>
    </submittedName>
</protein>
<dbReference type="Proteomes" id="UP001596108">
    <property type="component" value="Unassembled WGS sequence"/>
</dbReference>
<dbReference type="GO" id="GO:0003746">
    <property type="term" value="F:translation elongation factor activity"/>
    <property type="evidence" value="ECO:0007669"/>
    <property type="project" value="UniProtKB-KW"/>
</dbReference>
<dbReference type="PROSITE" id="PS00061">
    <property type="entry name" value="ADH_SHORT"/>
    <property type="match status" value="1"/>
</dbReference>
<dbReference type="InterPro" id="IPR050259">
    <property type="entry name" value="SDR"/>
</dbReference>
<dbReference type="PANTHER" id="PTHR42879">
    <property type="entry name" value="3-OXOACYL-(ACYL-CARRIER-PROTEIN) REDUCTASE"/>
    <property type="match status" value="1"/>
</dbReference>
<name>A0ABW0R5V5_9BACL</name>
<dbReference type="NCBIfam" id="NF047420">
    <property type="entry name" value="EF_P_mod_YmfI"/>
    <property type="match status" value="1"/>
</dbReference>
<sequence length="247" mass="25749">MTRIALVTGGSRGIGAAVARRLAADGFDVAVQYYAAAEQAEAVAVVCRDFGVQAMAIQADARSGQALRELKAKLDAEGWTPSVVVHCAGVAHYGLLEDTEEDVWDDLLLLHLKSAYHLTKLFGSAMIWNRGGRFVHLSSLWGVVGAAGEAVYAASKGGLNAFVKSMAKELASAGVTVNAVAPGAIDTDMLAALDEREKASLCDAIPLGRLGKAEEVADLVRFLVSDSASYITGQVIGINGGWSGDNA</sequence>
<dbReference type="PANTHER" id="PTHR42879:SF2">
    <property type="entry name" value="3-OXOACYL-[ACYL-CARRIER-PROTEIN] REDUCTASE FABG"/>
    <property type="match status" value="1"/>
</dbReference>
<evidence type="ECO:0000256" key="1">
    <source>
        <dbReference type="ARBA" id="ARBA00006484"/>
    </source>
</evidence>
<reference evidence="4" key="1">
    <citation type="journal article" date="2019" name="Int. J. Syst. Evol. Microbiol.">
        <title>The Global Catalogue of Microorganisms (GCM) 10K type strain sequencing project: providing services to taxonomists for standard genome sequencing and annotation.</title>
        <authorList>
            <consortium name="The Broad Institute Genomics Platform"/>
            <consortium name="The Broad Institute Genome Sequencing Center for Infectious Disease"/>
            <person name="Wu L."/>
            <person name="Ma J."/>
        </authorList>
    </citation>
    <scope>NUCLEOTIDE SEQUENCE [LARGE SCALE GENOMIC DNA]</scope>
    <source>
        <strain evidence="4">CGMCC 1.18578</strain>
    </source>
</reference>
<organism evidence="3 4">
    <name type="scientific">Cohnella yongneupensis</name>
    <dbReference type="NCBI Taxonomy" id="425006"/>
    <lineage>
        <taxon>Bacteria</taxon>
        <taxon>Bacillati</taxon>
        <taxon>Bacillota</taxon>
        <taxon>Bacilli</taxon>
        <taxon>Bacillales</taxon>
        <taxon>Paenibacillaceae</taxon>
        <taxon>Cohnella</taxon>
    </lineage>
</organism>
<dbReference type="SUPFAM" id="SSF51735">
    <property type="entry name" value="NAD(P)-binding Rossmann-fold domains"/>
    <property type="match status" value="1"/>
</dbReference>
<dbReference type="PRINTS" id="PR00080">
    <property type="entry name" value="SDRFAMILY"/>
</dbReference>
<proteinExistence type="inferred from homology"/>
<dbReference type="InterPro" id="IPR020904">
    <property type="entry name" value="Sc_DH/Rdtase_CS"/>
</dbReference>
<evidence type="ECO:0000259" key="2">
    <source>
        <dbReference type="SMART" id="SM00822"/>
    </source>
</evidence>
<evidence type="ECO:0000313" key="3">
    <source>
        <dbReference type="EMBL" id="MFC5532521.1"/>
    </source>
</evidence>
<comment type="caution">
    <text evidence="3">The sequence shown here is derived from an EMBL/GenBank/DDBJ whole genome shotgun (WGS) entry which is preliminary data.</text>
</comment>
<comment type="similarity">
    <text evidence="1">Belongs to the short-chain dehydrogenases/reductases (SDR) family.</text>
</comment>
<dbReference type="SMART" id="SM00822">
    <property type="entry name" value="PKS_KR"/>
    <property type="match status" value="1"/>
</dbReference>
<feature type="domain" description="Ketoreductase" evidence="2">
    <location>
        <begin position="3"/>
        <end position="188"/>
    </location>
</feature>
<gene>
    <name evidence="3" type="primary">ymfI</name>
    <name evidence="3" type="ORF">ACFPQ4_24145</name>
</gene>
<dbReference type="InterPro" id="IPR036291">
    <property type="entry name" value="NAD(P)-bd_dom_sf"/>
</dbReference>
<keyword evidence="3" id="KW-0251">Elongation factor</keyword>
<evidence type="ECO:0000313" key="4">
    <source>
        <dbReference type="Proteomes" id="UP001596108"/>
    </source>
</evidence>
<dbReference type="RefSeq" id="WP_378114484.1">
    <property type="nucleotide sequence ID" value="NZ_JBHSNC010000057.1"/>
</dbReference>
<dbReference type="EMBL" id="JBHSNC010000057">
    <property type="protein sequence ID" value="MFC5532521.1"/>
    <property type="molecule type" value="Genomic_DNA"/>
</dbReference>
<dbReference type="Gene3D" id="3.40.50.720">
    <property type="entry name" value="NAD(P)-binding Rossmann-like Domain"/>
    <property type="match status" value="1"/>
</dbReference>
<accession>A0ABW0R5V5</accession>
<keyword evidence="4" id="KW-1185">Reference proteome</keyword>